<dbReference type="PANTHER" id="PTHR40758">
    <property type="entry name" value="CONSERVED PROTEIN"/>
    <property type="match status" value="1"/>
</dbReference>
<organism evidence="3 4">
    <name type="scientific">Nocardioides nanhaiensis</name>
    <dbReference type="NCBI Taxonomy" id="1476871"/>
    <lineage>
        <taxon>Bacteria</taxon>
        <taxon>Bacillati</taxon>
        <taxon>Actinomycetota</taxon>
        <taxon>Actinomycetes</taxon>
        <taxon>Propionibacteriales</taxon>
        <taxon>Nocardioidaceae</taxon>
        <taxon>Nocardioides</taxon>
    </lineage>
</organism>
<dbReference type="SUPFAM" id="SSF109854">
    <property type="entry name" value="DinB/YfiT-like putative metalloenzymes"/>
    <property type="match status" value="1"/>
</dbReference>
<sequence>MLHDYTQLCMFMFDGVSEEKPVVVGPGDSYRRHMTSPRGPLTAADYLHHLRADSARARTVLRDADPSARVPGCPDWSVDDLLWHLGPQVQGFWAYVVRRRPAPPADWEEPTRPADHAGVLAAFDEAHAALVTALEAADPAEEAWSWSPDQTVGFTLRRQAHEALVHRVDAEQAAGVDPAPIDPWLAADGVEETLAVMFRGKPDWGVFAATGQHVRVDLTDAAAPVWVQLGRFTGTDPEGGRHDLDDIAVVPDPHVEPDVVIAGPAAAVDLWLWRRGDDAAVTATGDSEAHARFLGCVAHPIE</sequence>
<gene>
    <name evidence="3" type="ORF">GCM10023226_43070</name>
</gene>
<dbReference type="PANTHER" id="PTHR40758:SF1">
    <property type="entry name" value="CONSERVED PROTEIN"/>
    <property type="match status" value="1"/>
</dbReference>
<feature type="domain" description="MDMPI C-terminal" evidence="1">
    <location>
        <begin position="185"/>
        <end position="292"/>
    </location>
</feature>
<protein>
    <submittedName>
        <fullName evidence="3">Maleylpyruvate isomerase N-terminal domain-containing protein</fullName>
    </submittedName>
</protein>
<proteinExistence type="predicted"/>
<name>A0ABP8X6M3_9ACTN</name>
<comment type="caution">
    <text evidence="3">The sequence shown here is derived from an EMBL/GenBank/DDBJ whole genome shotgun (WGS) entry which is preliminary data.</text>
</comment>
<dbReference type="GO" id="GO:0016853">
    <property type="term" value="F:isomerase activity"/>
    <property type="evidence" value="ECO:0007669"/>
    <property type="project" value="UniProtKB-KW"/>
</dbReference>
<dbReference type="InterPro" id="IPR017517">
    <property type="entry name" value="Maleyloyr_isom"/>
</dbReference>
<dbReference type="Pfam" id="PF07398">
    <property type="entry name" value="MDMPI_C"/>
    <property type="match status" value="1"/>
</dbReference>
<feature type="domain" description="Mycothiol-dependent maleylpyruvate isomerase metal-binding" evidence="2">
    <location>
        <begin position="47"/>
        <end position="170"/>
    </location>
</feature>
<keyword evidence="4" id="KW-1185">Reference proteome</keyword>
<dbReference type="InterPro" id="IPR024344">
    <property type="entry name" value="MDMPI_metal-binding"/>
</dbReference>
<evidence type="ECO:0000259" key="1">
    <source>
        <dbReference type="Pfam" id="PF07398"/>
    </source>
</evidence>
<dbReference type="NCBIfam" id="TIGR03083">
    <property type="entry name" value="maleylpyruvate isomerase family mycothiol-dependent enzyme"/>
    <property type="match status" value="1"/>
</dbReference>
<dbReference type="Pfam" id="PF11716">
    <property type="entry name" value="MDMPI_N"/>
    <property type="match status" value="1"/>
</dbReference>
<keyword evidence="3" id="KW-0413">Isomerase</keyword>
<dbReference type="EMBL" id="BAABIM010000005">
    <property type="protein sequence ID" value="GAA4699621.1"/>
    <property type="molecule type" value="Genomic_DNA"/>
</dbReference>
<accession>A0ABP8X6M3</accession>
<dbReference type="InterPro" id="IPR034660">
    <property type="entry name" value="DinB/YfiT-like"/>
</dbReference>
<evidence type="ECO:0000313" key="4">
    <source>
        <dbReference type="Proteomes" id="UP001500621"/>
    </source>
</evidence>
<dbReference type="Proteomes" id="UP001500621">
    <property type="component" value="Unassembled WGS sequence"/>
</dbReference>
<evidence type="ECO:0000259" key="2">
    <source>
        <dbReference type="Pfam" id="PF11716"/>
    </source>
</evidence>
<evidence type="ECO:0000313" key="3">
    <source>
        <dbReference type="EMBL" id="GAA4699621.1"/>
    </source>
</evidence>
<dbReference type="InterPro" id="IPR010872">
    <property type="entry name" value="MDMPI_C-term_domain"/>
</dbReference>
<reference evidence="4" key="1">
    <citation type="journal article" date="2019" name="Int. J. Syst. Evol. Microbiol.">
        <title>The Global Catalogue of Microorganisms (GCM) 10K type strain sequencing project: providing services to taxonomists for standard genome sequencing and annotation.</title>
        <authorList>
            <consortium name="The Broad Institute Genomics Platform"/>
            <consortium name="The Broad Institute Genome Sequencing Center for Infectious Disease"/>
            <person name="Wu L."/>
            <person name="Ma J."/>
        </authorList>
    </citation>
    <scope>NUCLEOTIDE SEQUENCE [LARGE SCALE GENOMIC DNA]</scope>
    <source>
        <strain evidence="4">JCM 18127</strain>
    </source>
</reference>